<dbReference type="RefSeq" id="WP_122936460.1">
    <property type="nucleotide sequence ID" value="NZ_JBHSNT010000064.1"/>
</dbReference>
<dbReference type="Proteomes" id="UP000275048">
    <property type="component" value="Unassembled WGS sequence"/>
</dbReference>
<dbReference type="AlphaFoldDB" id="A0A3M8AGU4"/>
<evidence type="ECO:0008006" key="5">
    <source>
        <dbReference type="Google" id="ProtNLM"/>
    </source>
</evidence>
<evidence type="ECO:0000256" key="2">
    <source>
        <dbReference type="SAM" id="Phobius"/>
    </source>
</evidence>
<dbReference type="EMBL" id="RHHB01000009">
    <property type="protein sequence ID" value="RNB50361.1"/>
    <property type="molecule type" value="Genomic_DNA"/>
</dbReference>
<feature type="compositionally biased region" description="Low complexity" evidence="1">
    <location>
        <begin position="123"/>
        <end position="158"/>
    </location>
</feature>
<reference evidence="3 4" key="1">
    <citation type="submission" date="2018-10" db="EMBL/GenBank/DDBJ databases">
        <title>Isolation, diversity and antibacterial activity of antinobacteria from the wheat rhizosphere soil.</title>
        <authorList>
            <person name="Sun T."/>
        </authorList>
    </citation>
    <scope>NUCLEOTIDE SEQUENCE [LARGE SCALE GENOMIC DNA]</scope>
    <source>
        <strain evidence="3 4">SJ-23</strain>
    </source>
</reference>
<proteinExistence type="predicted"/>
<keyword evidence="4" id="KW-1185">Reference proteome</keyword>
<name>A0A3M8AGU4_9MICO</name>
<keyword evidence="2" id="KW-0472">Membrane</keyword>
<keyword evidence="2" id="KW-1133">Transmembrane helix</keyword>
<comment type="caution">
    <text evidence="3">The sequence shown here is derived from an EMBL/GenBank/DDBJ whole genome shotgun (WGS) entry which is preliminary data.</text>
</comment>
<organism evidence="3 4">
    <name type="scientific">Agromyces tardus</name>
    <dbReference type="NCBI Taxonomy" id="2583849"/>
    <lineage>
        <taxon>Bacteria</taxon>
        <taxon>Bacillati</taxon>
        <taxon>Actinomycetota</taxon>
        <taxon>Actinomycetes</taxon>
        <taxon>Micrococcales</taxon>
        <taxon>Microbacteriaceae</taxon>
        <taxon>Agromyces</taxon>
    </lineage>
</organism>
<evidence type="ECO:0000313" key="4">
    <source>
        <dbReference type="Proteomes" id="UP000275048"/>
    </source>
</evidence>
<gene>
    <name evidence="3" type="ORF">EDM22_07630</name>
</gene>
<evidence type="ECO:0000256" key="1">
    <source>
        <dbReference type="SAM" id="MobiDB-lite"/>
    </source>
</evidence>
<sequence>MSNISPRRPALNIPLLALWAASIGVAVLGSMLLQHGNAELAAFYTAGGSDYQQFLGLQSQGTIGGMLLTAGVVGGFIALATHARNRAARLVAASAIDDAASEADRMDDVLYIEDIDDVDDTTDAATRPEAPAAASTADAPVPAADAAPAPLEPTSVRG</sequence>
<accession>A0A3M8AGU4</accession>
<protein>
    <recommendedName>
        <fullName evidence="5">Dinucleotide-utilizing enzyme</fullName>
    </recommendedName>
</protein>
<evidence type="ECO:0000313" key="3">
    <source>
        <dbReference type="EMBL" id="RNB50361.1"/>
    </source>
</evidence>
<keyword evidence="2" id="KW-0812">Transmembrane</keyword>
<feature type="region of interest" description="Disordered" evidence="1">
    <location>
        <begin position="120"/>
        <end position="158"/>
    </location>
</feature>
<feature type="transmembrane region" description="Helical" evidence="2">
    <location>
        <begin position="62"/>
        <end position="80"/>
    </location>
</feature>
<dbReference type="OrthoDB" id="5008032at2"/>